<dbReference type="InterPro" id="IPR003779">
    <property type="entry name" value="CMD-like"/>
</dbReference>
<dbReference type="InterPro" id="IPR052512">
    <property type="entry name" value="4CMD/NDH-1_regulator"/>
</dbReference>
<dbReference type="STRING" id="717774.Marme_0021"/>
<dbReference type="RefSeq" id="WP_013659234.1">
    <property type="nucleotide sequence ID" value="NC_015276.1"/>
</dbReference>
<feature type="domain" description="Carboxymuconolactone decarboxylase-like" evidence="1">
    <location>
        <begin position="20"/>
        <end position="102"/>
    </location>
</feature>
<gene>
    <name evidence="2" type="ordered locus">Marme_0021</name>
</gene>
<dbReference type="HOGENOM" id="CLU_070025_5_0_6"/>
<sequence length="111" mass="12332">MTTRDTHSPAQTAFGDIASEFANLTDDILFNQVWKGQTLSSRQRSLITVSALVAMNRGEQLPFHLHRAIENGVSIEELSAVITHLAFYSGWPCAASAFERLKDVKIAQEQK</sequence>
<protein>
    <submittedName>
        <fullName evidence="2">Carboxymuconolactone decarboxylase</fullName>
    </submittedName>
</protein>
<evidence type="ECO:0000313" key="2">
    <source>
        <dbReference type="EMBL" id="ADZ89327.1"/>
    </source>
</evidence>
<dbReference type="PATRIC" id="fig|717774.3.peg.23"/>
<name>F2JUJ4_MARM1</name>
<dbReference type="KEGG" id="mme:Marme_0021"/>
<dbReference type="SUPFAM" id="SSF69118">
    <property type="entry name" value="AhpD-like"/>
    <property type="match status" value="1"/>
</dbReference>
<reference evidence="2 3" key="1">
    <citation type="journal article" date="2012" name="Stand. Genomic Sci.">
        <title>Complete genome sequence of the melanogenic marine bacterium Marinomonas mediterranea type strain (MMB-1(T)).</title>
        <authorList>
            <person name="Lucas-Elio P."/>
            <person name="Goodwin L."/>
            <person name="Woyke T."/>
            <person name="Pitluck S."/>
            <person name="Nolan M."/>
            <person name="Kyrpides N.C."/>
            <person name="Detter J.C."/>
            <person name="Copeland A."/>
            <person name="Teshima H."/>
            <person name="Bruce D."/>
            <person name="Detter C."/>
            <person name="Tapia R."/>
            <person name="Han S."/>
            <person name="Land M.L."/>
            <person name="Ivanova N."/>
            <person name="Mikhailova N."/>
            <person name="Johnston A.W."/>
            <person name="Sanchez-Amat A."/>
        </authorList>
    </citation>
    <scope>NUCLEOTIDE SEQUENCE [LARGE SCALE GENOMIC DNA]</scope>
    <source>
        <strain evidence="3">ATCC 700492 / JCM 21426 / NBRC 103028 / MMB-1</strain>
    </source>
</reference>
<accession>F2JUJ4</accession>
<proteinExistence type="predicted"/>
<evidence type="ECO:0000259" key="1">
    <source>
        <dbReference type="Pfam" id="PF02627"/>
    </source>
</evidence>
<organism evidence="2 3">
    <name type="scientific">Marinomonas mediterranea (strain ATCC 700492 / JCM 21426 / NBRC 103028 / MMB-1)</name>
    <dbReference type="NCBI Taxonomy" id="717774"/>
    <lineage>
        <taxon>Bacteria</taxon>
        <taxon>Pseudomonadati</taxon>
        <taxon>Pseudomonadota</taxon>
        <taxon>Gammaproteobacteria</taxon>
        <taxon>Oceanospirillales</taxon>
        <taxon>Oceanospirillaceae</taxon>
        <taxon>Marinomonas</taxon>
    </lineage>
</organism>
<dbReference type="EMBL" id="CP002583">
    <property type="protein sequence ID" value="ADZ89327.1"/>
    <property type="molecule type" value="Genomic_DNA"/>
</dbReference>
<dbReference type="Proteomes" id="UP000001062">
    <property type="component" value="Chromosome"/>
</dbReference>
<dbReference type="eggNOG" id="COG0599">
    <property type="taxonomic scope" value="Bacteria"/>
</dbReference>
<dbReference type="Gene3D" id="1.20.1290.10">
    <property type="entry name" value="AhpD-like"/>
    <property type="match status" value="1"/>
</dbReference>
<evidence type="ECO:0000313" key="3">
    <source>
        <dbReference type="Proteomes" id="UP000001062"/>
    </source>
</evidence>
<dbReference type="OrthoDB" id="9801400at2"/>
<dbReference type="GO" id="GO:0051920">
    <property type="term" value="F:peroxiredoxin activity"/>
    <property type="evidence" value="ECO:0007669"/>
    <property type="project" value="InterPro"/>
</dbReference>
<dbReference type="AlphaFoldDB" id="F2JUJ4"/>
<keyword evidence="3" id="KW-1185">Reference proteome</keyword>
<dbReference type="PANTHER" id="PTHR33570:SF9">
    <property type="entry name" value="BLL4600 PROTEIN"/>
    <property type="match status" value="1"/>
</dbReference>
<dbReference type="PANTHER" id="PTHR33570">
    <property type="entry name" value="4-CARBOXYMUCONOLACTONE DECARBOXYLASE FAMILY PROTEIN"/>
    <property type="match status" value="1"/>
</dbReference>
<dbReference type="Pfam" id="PF02627">
    <property type="entry name" value="CMD"/>
    <property type="match status" value="1"/>
</dbReference>
<dbReference type="InterPro" id="IPR029032">
    <property type="entry name" value="AhpD-like"/>
</dbReference>